<feature type="compositionally biased region" description="Low complexity" evidence="5">
    <location>
        <begin position="342"/>
        <end position="367"/>
    </location>
</feature>
<dbReference type="PROSITE" id="PS50600">
    <property type="entry name" value="ULP_PROTEASE"/>
    <property type="match status" value="1"/>
</dbReference>
<dbReference type="InterPro" id="IPR003653">
    <property type="entry name" value="Peptidase_C48_C"/>
</dbReference>
<dbReference type="OrthoDB" id="442460at2759"/>
<organism evidence="7 8">
    <name type="scientific">Naganishia liquefaciens</name>
    <dbReference type="NCBI Taxonomy" id="104408"/>
    <lineage>
        <taxon>Eukaryota</taxon>
        <taxon>Fungi</taxon>
        <taxon>Dikarya</taxon>
        <taxon>Basidiomycota</taxon>
        <taxon>Agaricomycotina</taxon>
        <taxon>Tremellomycetes</taxon>
        <taxon>Filobasidiales</taxon>
        <taxon>Filobasidiaceae</taxon>
        <taxon>Naganishia</taxon>
    </lineage>
</organism>
<evidence type="ECO:0000256" key="3">
    <source>
        <dbReference type="ARBA" id="ARBA00022801"/>
    </source>
</evidence>
<evidence type="ECO:0000313" key="7">
    <source>
        <dbReference type="EMBL" id="GHJ83764.1"/>
    </source>
</evidence>
<evidence type="ECO:0000259" key="6">
    <source>
        <dbReference type="PROSITE" id="PS50600"/>
    </source>
</evidence>
<feature type="compositionally biased region" description="Low complexity" evidence="5">
    <location>
        <begin position="38"/>
        <end position="50"/>
    </location>
</feature>
<keyword evidence="3" id="KW-0378">Hydrolase</keyword>
<comment type="caution">
    <text evidence="7">The sequence shown here is derived from an EMBL/GenBank/DDBJ whole genome shotgun (WGS) entry which is preliminary data.</text>
</comment>
<dbReference type="Gene3D" id="3.40.395.10">
    <property type="entry name" value="Adenoviral Proteinase, Chain A"/>
    <property type="match status" value="1"/>
</dbReference>
<dbReference type="SUPFAM" id="SSF54001">
    <property type="entry name" value="Cysteine proteinases"/>
    <property type="match status" value="1"/>
</dbReference>
<dbReference type="AlphaFoldDB" id="A0A8H3TP53"/>
<dbReference type="PANTHER" id="PTHR46915">
    <property type="entry name" value="UBIQUITIN-LIKE PROTEASE 4-RELATED"/>
    <property type="match status" value="1"/>
</dbReference>
<comment type="similarity">
    <text evidence="1">Belongs to the peptidase C48 family.</text>
</comment>
<dbReference type="GO" id="GO:0008234">
    <property type="term" value="F:cysteine-type peptidase activity"/>
    <property type="evidence" value="ECO:0007669"/>
    <property type="project" value="UniProtKB-KW"/>
</dbReference>
<feature type="region of interest" description="Disordered" evidence="5">
    <location>
        <begin position="1"/>
        <end position="58"/>
    </location>
</feature>
<dbReference type="EMBL" id="BLZA01000005">
    <property type="protein sequence ID" value="GHJ83764.1"/>
    <property type="molecule type" value="Genomic_DNA"/>
</dbReference>
<feature type="domain" description="Ubiquitin-like protease family profile" evidence="6">
    <location>
        <begin position="67"/>
        <end position="285"/>
    </location>
</feature>
<feature type="region of interest" description="Disordered" evidence="5">
    <location>
        <begin position="331"/>
        <end position="386"/>
    </location>
</feature>
<evidence type="ECO:0000256" key="1">
    <source>
        <dbReference type="ARBA" id="ARBA00005234"/>
    </source>
</evidence>
<dbReference type="GO" id="GO:0016926">
    <property type="term" value="P:protein desumoylation"/>
    <property type="evidence" value="ECO:0007669"/>
    <property type="project" value="UniProtKB-ARBA"/>
</dbReference>
<sequence>MSQASHNAGQSSPSGERRQSHRSPDATALPAAVSSITSAPPSDLSLALPPNDDDPFRRWPLQGQAQVELTVRQAKCLAPGQCSNADVIAFILHYWHDRMPLRASIPASTIAQEDVLVLDTYFFDRIRHVTARVFAAEGPDVYQRVERSLGGRDPFAYKMVILPVHWDDCHWFLAVVLNPDKILDVIGNATGPAPQVSRPRRQTTNDRRHPVIVTLDSGSGERDRRDVGTYVNRWLYSRALEVLEAHATTWPPHTHFPALYSSVQSPLQPNMFDCGIFLLHFAHIFMFEYDRVEGQIFASATPKMPVEQIANLWRAGQIGSLRERIRNTLLSLPAPSSPQVPSPGGSRPVGGPSPSLDPLPGRSQSAFPPSPSQALADMDAPGSSHDAMDVDEGEIWLAQPLDDSDGMDIDAPGFDIFAPDAGSPMGFRQALPVRRLSDEGVPSAPVQSGPRLVDVALSPALQERQNGHCSLSRYRRCDPCAQCSTFPPFRKVSRDGHDSESGSDAKSEKAASEPDIDLCRFHRWRMLRYGIAFFIFTSLTDYFRQPRSQYAPTERRCLV</sequence>
<protein>
    <recommendedName>
        <fullName evidence="6">Ubiquitin-like protease family profile domain-containing protein</fullName>
    </recommendedName>
</protein>
<reference evidence="7" key="1">
    <citation type="submission" date="2020-07" db="EMBL/GenBank/DDBJ databases">
        <title>Draft Genome Sequence of a Deep-Sea Yeast, Naganishia (Cryptococcus) liquefaciens strain N6.</title>
        <authorList>
            <person name="Han Y.W."/>
            <person name="Kajitani R."/>
            <person name="Morimoto H."/>
            <person name="Parhat M."/>
            <person name="Tsubouchi H."/>
            <person name="Bakenova O."/>
            <person name="Ogata M."/>
            <person name="Argunhan B."/>
            <person name="Aoki R."/>
            <person name="Kajiwara S."/>
            <person name="Itoh T."/>
            <person name="Iwasaki H."/>
        </authorList>
    </citation>
    <scope>NUCLEOTIDE SEQUENCE</scope>
    <source>
        <strain evidence="7">N6</strain>
    </source>
</reference>
<feature type="compositionally biased region" description="Polar residues" evidence="5">
    <location>
        <begin position="1"/>
        <end position="14"/>
    </location>
</feature>
<dbReference type="PANTHER" id="PTHR46915:SF2">
    <property type="entry name" value="UBIQUITIN-LIKE PROTEASE 4"/>
    <property type="match status" value="1"/>
</dbReference>
<evidence type="ECO:0000256" key="4">
    <source>
        <dbReference type="ARBA" id="ARBA00022807"/>
    </source>
</evidence>
<evidence type="ECO:0000313" key="8">
    <source>
        <dbReference type="Proteomes" id="UP000620104"/>
    </source>
</evidence>
<keyword evidence="8" id="KW-1185">Reference proteome</keyword>
<dbReference type="InterPro" id="IPR038765">
    <property type="entry name" value="Papain-like_cys_pep_sf"/>
</dbReference>
<evidence type="ECO:0000256" key="2">
    <source>
        <dbReference type="ARBA" id="ARBA00022670"/>
    </source>
</evidence>
<name>A0A8H3TP53_9TREE</name>
<keyword evidence="2" id="KW-0645">Protease</keyword>
<gene>
    <name evidence="7" type="ORF">NliqN6_0166</name>
</gene>
<dbReference type="GO" id="GO:0019783">
    <property type="term" value="F:ubiquitin-like protein peptidase activity"/>
    <property type="evidence" value="ECO:0007669"/>
    <property type="project" value="UniProtKB-ARBA"/>
</dbReference>
<dbReference type="Pfam" id="PF02902">
    <property type="entry name" value="Peptidase_C48"/>
    <property type="match status" value="1"/>
</dbReference>
<evidence type="ECO:0000256" key="5">
    <source>
        <dbReference type="SAM" id="MobiDB-lite"/>
    </source>
</evidence>
<feature type="compositionally biased region" description="Basic and acidic residues" evidence="5">
    <location>
        <begin position="15"/>
        <end position="24"/>
    </location>
</feature>
<proteinExistence type="inferred from homology"/>
<dbReference type="GO" id="GO:0006508">
    <property type="term" value="P:proteolysis"/>
    <property type="evidence" value="ECO:0007669"/>
    <property type="project" value="UniProtKB-KW"/>
</dbReference>
<accession>A0A8H3TP53</accession>
<dbReference type="Proteomes" id="UP000620104">
    <property type="component" value="Unassembled WGS sequence"/>
</dbReference>
<keyword evidence="4" id="KW-0788">Thiol protease</keyword>